<sequence length="216" mass="24157">MKARTPKWAIQHGLVNDRPAKKLLKKREWTGSYKDRLPPNQRMVYDDEGNAHVVEEVEKVGVADRMASWNVHAADGAKEHKIALVEPDRYINEDSSQPKISYANLERSKPSKLGRFKRSSNKVSPLASTAERGWVDFRHRRSSTASTASSSTSGGAVTPEDPITLLRQAPILLATGRNVQRKMRHLGVHKTIFSLTNSEPCPEKCRALSLSNTLCF</sequence>
<name>A0AAJ4XMG1_9BASI</name>
<dbReference type="EMBL" id="OAPG01000008">
    <property type="protein sequence ID" value="SNX85054.1"/>
    <property type="molecule type" value="Genomic_DNA"/>
</dbReference>
<accession>A0AAJ4XMG1</accession>
<keyword evidence="3" id="KW-1185">Reference proteome</keyword>
<feature type="compositionally biased region" description="Low complexity" evidence="1">
    <location>
        <begin position="143"/>
        <end position="156"/>
    </location>
</feature>
<dbReference type="AlphaFoldDB" id="A0AAJ4XMG1"/>
<protein>
    <submittedName>
        <fullName evidence="2">Uncharacterized protein</fullName>
    </submittedName>
</protein>
<comment type="caution">
    <text evidence="2">The sequence shown here is derived from an EMBL/GenBank/DDBJ whole genome shotgun (WGS) entry which is preliminary data.</text>
</comment>
<reference evidence="2" key="1">
    <citation type="submission" date="2023-10" db="EMBL/GenBank/DDBJ databases">
        <authorList>
            <person name="Guldener U."/>
        </authorList>
    </citation>
    <scope>NUCLEOTIDE SEQUENCE</scope>
    <source>
        <strain evidence="2">Mp4</strain>
    </source>
</reference>
<evidence type="ECO:0000313" key="3">
    <source>
        <dbReference type="Proteomes" id="UP001294444"/>
    </source>
</evidence>
<proteinExistence type="predicted"/>
<organism evidence="2 3">
    <name type="scientific">Melanopsichium pennsylvanicum</name>
    <dbReference type="NCBI Taxonomy" id="63383"/>
    <lineage>
        <taxon>Eukaryota</taxon>
        <taxon>Fungi</taxon>
        <taxon>Dikarya</taxon>
        <taxon>Basidiomycota</taxon>
        <taxon>Ustilaginomycotina</taxon>
        <taxon>Ustilaginomycetes</taxon>
        <taxon>Ustilaginales</taxon>
        <taxon>Ustilaginaceae</taxon>
        <taxon>Melanopsichium</taxon>
    </lineage>
</organism>
<gene>
    <name evidence="2" type="ORF">MEPE_03763</name>
</gene>
<dbReference type="Proteomes" id="UP001294444">
    <property type="component" value="Unassembled WGS sequence"/>
</dbReference>
<evidence type="ECO:0000256" key="1">
    <source>
        <dbReference type="SAM" id="MobiDB-lite"/>
    </source>
</evidence>
<evidence type="ECO:0000313" key="2">
    <source>
        <dbReference type="EMBL" id="SNX85054.1"/>
    </source>
</evidence>
<feature type="region of interest" description="Disordered" evidence="1">
    <location>
        <begin position="138"/>
        <end position="161"/>
    </location>
</feature>